<evidence type="ECO:0000313" key="3">
    <source>
        <dbReference type="Proteomes" id="UP000269945"/>
    </source>
</evidence>
<dbReference type="EMBL" id="CYRY02002447">
    <property type="protein sequence ID" value="VCW67140.1"/>
    <property type="molecule type" value="Genomic_DNA"/>
</dbReference>
<dbReference type="Proteomes" id="UP000269945">
    <property type="component" value="Unassembled WGS sequence"/>
</dbReference>
<evidence type="ECO:0000313" key="2">
    <source>
        <dbReference type="EMBL" id="VCW67140.1"/>
    </source>
</evidence>
<evidence type="ECO:0000256" key="1">
    <source>
        <dbReference type="SAM" id="MobiDB-lite"/>
    </source>
</evidence>
<proteinExistence type="predicted"/>
<feature type="region of interest" description="Disordered" evidence="1">
    <location>
        <begin position="75"/>
        <end position="111"/>
    </location>
</feature>
<protein>
    <submittedName>
        <fullName evidence="2">Uncharacterized protein</fullName>
    </submittedName>
</protein>
<sequence>MQGAAPSPSLDRCQALRPSQASFQVLGLLNPLLPRNKIKHLITPKMKDFSRFFLPSPIRNIFLLARLFILPGPSRIGRSTSTPPGHPHLTQQRYRRRSQKNHWPFLHRASN</sequence>
<reference evidence="2 3" key="1">
    <citation type="submission" date="2018-10" db="EMBL/GenBank/DDBJ databases">
        <authorList>
            <person name="Ekblom R."/>
            <person name="Jareborg N."/>
        </authorList>
    </citation>
    <scope>NUCLEOTIDE SEQUENCE [LARGE SCALE GENOMIC DNA]</scope>
    <source>
        <tissue evidence="2">Muscle</tissue>
    </source>
</reference>
<organism evidence="2 3">
    <name type="scientific">Gulo gulo</name>
    <name type="common">Wolverine</name>
    <name type="synonym">Gluton</name>
    <dbReference type="NCBI Taxonomy" id="48420"/>
    <lineage>
        <taxon>Eukaryota</taxon>
        <taxon>Metazoa</taxon>
        <taxon>Chordata</taxon>
        <taxon>Craniata</taxon>
        <taxon>Vertebrata</taxon>
        <taxon>Euteleostomi</taxon>
        <taxon>Mammalia</taxon>
        <taxon>Eutheria</taxon>
        <taxon>Laurasiatheria</taxon>
        <taxon>Carnivora</taxon>
        <taxon>Caniformia</taxon>
        <taxon>Musteloidea</taxon>
        <taxon>Mustelidae</taxon>
        <taxon>Guloninae</taxon>
        <taxon>Gulo</taxon>
    </lineage>
</organism>
<keyword evidence="3" id="KW-1185">Reference proteome</keyword>
<gene>
    <name evidence="2" type="ORF">BN2614_LOCUS10</name>
</gene>
<dbReference type="AlphaFoldDB" id="A0A9X9PUM7"/>
<comment type="caution">
    <text evidence="2">The sequence shown here is derived from an EMBL/GenBank/DDBJ whole genome shotgun (WGS) entry which is preliminary data.</text>
</comment>
<accession>A0A9X9PUM7</accession>
<name>A0A9X9PUM7_GULGU</name>